<keyword evidence="2" id="KW-0378">Hydrolase</keyword>
<proteinExistence type="predicted"/>
<accession>A0AAE9KVN2</accession>
<evidence type="ECO:0000259" key="1">
    <source>
        <dbReference type="Pfam" id="PF13392"/>
    </source>
</evidence>
<reference evidence="2 3" key="1">
    <citation type="submission" date="2022-01" db="EMBL/GenBank/DDBJ databases">
        <title>Avian Pathogenic Escherichia coli bacteriophages.</title>
        <authorList>
            <person name="Nicolas M."/>
            <person name="Trotereau A."/>
            <person name="Schouler C."/>
        </authorList>
    </citation>
    <scope>NUCLEOTIDE SEQUENCE [LARGE SCALE GENOMIC DNA]</scope>
</reference>
<dbReference type="Proteomes" id="UP000831871">
    <property type="component" value="Segment"/>
</dbReference>
<organism evidence="2 3">
    <name type="scientific">Escherichia phage vB_EcoS_ESCO30</name>
    <dbReference type="NCBI Taxonomy" id="2918879"/>
    <lineage>
        <taxon>Viruses</taxon>
        <taxon>Duplodnaviria</taxon>
        <taxon>Heunggongvirae</taxon>
        <taxon>Uroviricota</taxon>
        <taxon>Caudoviricetes</taxon>
        <taxon>Demerecviridae</taxon>
        <taxon>Markadamsvirinae</taxon>
        <taxon>Tequintavirus</taxon>
        <taxon>Tequintavirus ESCO30</taxon>
    </lineage>
</organism>
<feature type="domain" description="HNH nuclease" evidence="1">
    <location>
        <begin position="53"/>
        <end position="97"/>
    </location>
</feature>
<evidence type="ECO:0000313" key="2">
    <source>
        <dbReference type="EMBL" id="UPW38426.1"/>
    </source>
</evidence>
<keyword evidence="3" id="KW-1185">Reference proteome</keyword>
<protein>
    <submittedName>
        <fullName evidence="2">HNH homing endonuclease</fullName>
    </submittedName>
</protein>
<keyword evidence="2" id="KW-0255">Endonuclease</keyword>
<dbReference type="GO" id="GO:0004519">
    <property type="term" value="F:endonuclease activity"/>
    <property type="evidence" value="ECO:0007669"/>
    <property type="project" value="UniProtKB-KW"/>
</dbReference>
<dbReference type="Gene3D" id="3.90.75.20">
    <property type="match status" value="1"/>
</dbReference>
<evidence type="ECO:0000313" key="3">
    <source>
        <dbReference type="Proteomes" id="UP000831871"/>
    </source>
</evidence>
<dbReference type="Pfam" id="PF13392">
    <property type="entry name" value="HNH_3"/>
    <property type="match status" value="1"/>
</dbReference>
<dbReference type="SUPFAM" id="SSF54060">
    <property type="entry name" value="His-Me finger endonucleases"/>
    <property type="match status" value="1"/>
</dbReference>
<keyword evidence="2" id="KW-0540">Nuclease</keyword>
<dbReference type="InterPro" id="IPR044925">
    <property type="entry name" value="His-Me_finger_sf"/>
</dbReference>
<name>A0AAE9KVN2_9CAUD</name>
<sequence>MITQDTLKQMFNYDPETGIFTWKVSRGPKKKGDIAGTLTKDGYIRITVNKRPYYAQQLACLYMTGEWPEHEMDHENRITYDNRWCNIRNATKQENLRNRKAWSKSGYLGVSWNRGKWQVYVVNSNGESISGGRFEHKDLELAVKSANTLRQKLHGERAVLEVFNGVIPSIEDLNNE</sequence>
<dbReference type="InterPro" id="IPR003615">
    <property type="entry name" value="HNH_nuc"/>
</dbReference>
<gene>
    <name evidence="2" type="ORF">ESCO30_00161</name>
</gene>
<dbReference type="EMBL" id="OM386657">
    <property type="protein sequence ID" value="UPW38426.1"/>
    <property type="molecule type" value="Genomic_DNA"/>
</dbReference>